<reference evidence="1 2" key="1">
    <citation type="journal article" date="2016" name="Nat. Commun.">
        <title>Thousands of microbial genomes shed light on interconnected biogeochemical processes in an aquifer system.</title>
        <authorList>
            <person name="Anantharaman K."/>
            <person name="Brown C.T."/>
            <person name="Hug L.A."/>
            <person name="Sharon I."/>
            <person name="Castelle C.J."/>
            <person name="Probst A.J."/>
            <person name="Thomas B.C."/>
            <person name="Singh A."/>
            <person name="Wilkins M.J."/>
            <person name="Karaoz U."/>
            <person name="Brodie E.L."/>
            <person name="Williams K.H."/>
            <person name="Hubbard S.S."/>
            <person name="Banfield J.F."/>
        </authorList>
    </citation>
    <scope>NUCLEOTIDE SEQUENCE [LARGE SCALE GENOMIC DNA]</scope>
</reference>
<accession>A0A1F7WNP7</accession>
<proteinExistence type="predicted"/>
<dbReference type="AlphaFoldDB" id="A0A1F7WNP7"/>
<name>A0A1F7WNP7_9BACT</name>
<sequence>MEKEKLPTFRCTTDFASLKVISEPYVVFTNRGYAPVVDVENTGDGVKYQFYVQALSIAKKFEEMKKDNDDNFTGLSFKVKKESSEKFAPYIIEKV</sequence>
<protein>
    <submittedName>
        <fullName evidence="1">Uncharacterized protein</fullName>
    </submittedName>
</protein>
<dbReference type="EMBL" id="MGFH01000157">
    <property type="protein sequence ID" value="OGM03738.1"/>
    <property type="molecule type" value="Genomic_DNA"/>
</dbReference>
<gene>
    <name evidence="1" type="ORF">A2008_08785</name>
</gene>
<evidence type="ECO:0000313" key="2">
    <source>
        <dbReference type="Proteomes" id="UP000178735"/>
    </source>
</evidence>
<evidence type="ECO:0000313" key="1">
    <source>
        <dbReference type="EMBL" id="OGM03738.1"/>
    </source>
</evidence>
<organism evidence="1 2">
    <name type="scientific">Candidatus Wallbacteria bacterium GWC2_49_35</name>
    <dbReference type="NCBI Taxonomy" id="1817813"/>
    <lineage>
        <taxon>Bacteria</taxon>
        <taxon>Candidatus Walliibacteriota</taxon>
    </lineage>
</organism>
<dbReference type="Proteomes" id="UP000178735">
    <property type="component" value="Unassembled WGS sequence"/>
</dbReference>
<comment type="caution">
    <text evidence="1">The sequence shown here is derived from an EMBL/GenBank/DDBJ whole genome shotgun (WGS) entry which is preliminary data.</text>
</comment>
<dbReference type="STRING" id="1817813.A2008_08785"/>